<dbReference type="SUPFAM" id="SSF53187">
    <property type="entry name" value="Zn-dependent exopeptidases"/>
    <property type="match status" value="1"/>
</dbReference>
<evidence type="ECO:0000256" key="4">
    <source>
        <dbReference type="ARBA" id="ARBA00022833"/>
    </source>
</evidence>
<gene>
    <name evidence="6" type="ORF">GCM10007424_25330</name>
</gene>
<comment type="caution">
    <text evidence="6">The sequence shown here is derived from an EMBL/GenBank/DDBJ whole genome shotgun (WGS) entry which is preliminary data.</text>
</comment>
<keyword evidence="4" id="KW-0862">Zinc</keyword>
<dbReference type="Proteomes" id="UP000615760">
    <property type="component" value="Unassembled WGS sequence"/>
</dbReference>
<organism evidence="6 7">
    <name type="scientific">Flavobacterium suaedae</name>
    <dbReference type="NCBI Taxonomy" id="1767027"/>
    <lineage>
        <taxon>Bacteria</taxon>
        <taxon>Pseudomonadati</taxon>
        <taxon>Bacteroidota</taxon>
        <taxon>Flavobacteriia</taxon>
        <taxon>Flavobacteriales</taxon>
        <taxon>Flavobacteriaceae</taxon>
        <taxon>Flavobacterium</taxon>
    </lineage>
</organism>
<evidence type="ECO:0000256" key="2">
    <source>
        <dbReference type="ARBA" id="ARBA00022723"/>
    </source>
</evidence>
<sequence>MSYKKVTVLGETIYPGESITLNMEIARLHTMTRLKVPIIIERSKYDGPVVLLTAGLHGDEINGTEIVRQIIVRKINKPKRGTIICIPVINIFGFVNKSREFPDGRDLNRMFPGSARGSLASRFAWHLIKEVMPSVDYCIDFHAGGASRFNAAQIRIVPNNPELKELSDVFNAPFTLYSKNIAGSFRNACGKLGVKILLFEGGKSMDIDKDITQEGVRGTKRFLEHLDMLNPKKEVKPADKPSVYIERSGWVRANYSGLFQNHTPVGKLVEKGEPIATITDPFGKFEHLVKAPNAGYIINSNDASIVYQGDAIFHISQKLAE</sequence>
<keyword evidence="7" id="KW-1185">Reference proteome</keyword>
<reference evidence="7" key="1">
    <citation type="journal article" date="2019" name="Int. J. Syst. Evol. Microbiol.">
        <title>The Global Catalogue of Microorganisms (GCM) 10K type strain sequencing project: providing services to taxonomists for standard genome sequencing and annotation.</title>
        <authorList>
            <consortium name="The Broad Institute Genomics Platform"/>
            <consortium name="The Broad Institute Genome Sequencing Center for Infectious Disease"/>
            <person name="Wu L."/>
            <person name="Ma J."/>
        </authorList>
    </citation>
    <scope>NUCLEOTIDE SEQUENCE [LARGE SCALE GENOMIC DNA]</scope>
    <source>
        <strain evidence="7">CGMCC 1.15461</strain>
    </source>
</reference>
<name>A0ABQ1K510_9FLAO</name>
<evidence type="ECO:0000259" key="5">
    <source>
        <dbReference type="Pfam" id="PF24827"/>
    </source>
</evidence>
<dbReference type="PIRSF" id="PIRSF039012">
    <property type="entry name" value="ASP"/>
    <property type="match status" value="1"/>
</dbReference>
<proteinExistence type="predicted"/>
<dbReference type="RefSeq" id="WP_229665950.1">
    <property type="nucleotide sequence ID" value="NZ_BMJE01000007.1"/>
</dbReference>
<dbReference type="InterPro" id="IPR043795">
    <property type="entry name" value="N-alpha-Ac-DABA-like"/>
</dbReference>
<evidence type="ECO:0000256" key="3">
    <source>
        <dbReference type="ARBA" id="ARBA00022801"/>
    </source>
</evidence>
<comment type="cofactor">
    <cofactor evidence="1">
        <name>Zn(2+)</name>
        <dbReference type="ChEBI" id="CHEBI:29105"/>
    </cofactor>
</comment>
<dbReference type="PANTHER" id="PTHR37326:SF2">
    <property type="entry name" value="SUCCINYLGLUTAMATE DESUCCINYLASE_ASPARTOACYLASE FAMILY PROTEIN"/>
    <property type="match status" value="1"/>
</dbReference>
<feature type="domain" description="Succinylglutamate desuccinylase/Aspartoacylase catalytic" evidence="5">
    <location>
        <begin position="47"/>
        <end position="226"/>
    </location>
</feature>
<keyword evidence="3" id="KW-0378">Hydrolase</keyword>
<evidence type="ECO:0000313" key="7">
    <source>
        <dbReference type="Proteomes" id="UP000615760"/>
    </source>
</evidence>
<dbReference type="EMBL" id="BMJE01000007">
    <property type="protein sequence ID" value="GGB84236.1"/>
    <property type="molecule type" value="Genomic_DNA"/>
</dbReference>
<evidence type="ECO:0000256" key="1">
    <source>
        <dbReference type="ARBA" id="ARBA00001947"/>
    </source>
</evidence>
<dbReference type="Gene3D" id="3.40.630.10">
    <property type="entry name" value="Zn peptidases"/>
    <property type="match status" value="1"/>
</dbReference>
<accession>A0ABQ1K510</accession>
<dbReference type="InterPro" id="IPR055438">
    <property type="entry name" value="AstE_AspA_cat"/>
</dbReference>
<evidence type="ECO:0000313" key="6">
    <source>
        <dbReference type="EMBL" id="GGB84236.1"/>
    </source>
</evidence>
<dbReference type="CDD" id="cd06251">
    <property type="entry name" value="M14_ASTE_ASPA-like"/>
    <property type="match status" value="1"/>
</dbReference>
<keyword evidence="2" id="KW-0479">Metal-binding</keyword>
<dbReference type="InterPro" id="IPR053138">
    <property type="entry name" value="N-alpha-Ac-DABA_deacetylase"/>
</dbReference>
<dbReference type="Pfam" id="PF24827">
    <property type="entry name" value="AstE_AspA_cat"/>
    <property type="match status" value="1"/>
</dbReference>
<protein>
    <submittedName>
        <fullName evidence="6">Succinylglutamate desuccinylase</fullName>
    </submittedName>
</protein>
<dbReference type="PANTHER" id="PTHR37326">
    <property type="entry name" value="BLL3975 PROTEIN"/>
    <property type="match status" value="1"/>
</dbReference>